<evidence type="ECO:0000313" key="2">
    <source>
        <dbReference type="Proteomes" id="UP000078062"/>
    </source>
</evidence>
<evidence type="ECO:0000313" key="1">
    <source>
        <dbReference type="EMBL" id="ANH48950.1"/>
    </source>
</evidence>
<reference evidence="1 2" key="1">
    <citation type="submission" date="2014-04" db="EMBL/GenBank/DDBJ databases">
        <title>Detecting global and local adaptation in a worldwide sample of Helicobacter pylori genomes.</title>
        <authorList>
            <person name="Montano V."/>
            <person name="Didelot X."/>
            <person name="Foll M."/>
            <person name="Linz B."/>
            <person name="Reinhardt R."/>
            <person name="Suerbaum S."/>
            <person name="Moodley Y."/>
            <person name="Jensen J.D."/>
        </authorList>
    </citation>
    <scope>NUCLEOTIDE SEQUENCE [LARGE SCALE GENOMIC DNA]</scope>
    <source>
        <strain evidence="1 2">K26A1</strain>
    </source>
</reference>
<gene>
    <name evidence="1" type="ORF">AA977_07470</name>
</gene>
<dbReference type="Proteomes" id="UP000078062">
    <property type="component" value="Chromosome"/>
</dbReference>
<proteinExistence type="predicted"/>
<name>A0A1A9HG34_HELPX</name>
<sequence length="144" mass="16483">MLKKLLFVALFLGFLRAEGEHYEIIVELSKAFLKAKEAFSAINKTYKTCIESGHDRTQTRLQSAFLENLSQTEQQFDDYFEKDFKSTEVLKTLHKDLQSLEKSSNKLACLTPKNAQNFEILDGAITQIIGLEGQMDKFINNNPK</sequence>
<dbReference type="EMBL" id="CP011486">
    <property type="protein sequence ID" value="ANH48950.1"/>
    <property type="molecule type" value="Genomic_DNA"/>
</dbReference>
<dbReference type="AlphaFoldDB" id="A0A1A9HG34"/>
<protein>
    <submittedName>
        <fullName evidence="1">Uncharacterized protein</fullName>
    </submittedName>
</protein>
<organism evidence="1 2">
    <name type="scientific">Helicobacter pylori</name>
    <name type="common">Campylobacter pylori</name>
    <dbReference type="NCBI Taxonomy" id="210"/>
    <lineage>
        <taxon>Bacteria</taxon>
        <taxon>Pseudomonadati</taxon>
        <taxon>Campylobacterota</taxon>
        <taxon>Epsilonproteobacteria</taxon>
        <taxon>Campylobacterales</taxon>
        <taxon>Helicobacteraceae</taxon>
        <taxon>Helicobacter</taxon>
    </lineage>
</organism>
<accession>A0A1A9HG34</accession>
<dbReference type="RefSeq" id="WP_064435152.1">
    <property type="nucleotide sequence ID" value="NZ_CP011486.1"/>
</dbReference>
<dbReference type="PATRIC" id="fig|210.2441.peg.1545"/>